<evidence type="ECO:0000313" key="2">
    <source>
        <dbReference type="EMBL" id="SVD61456.1"/>
    </source>
</evidence>
<evidence type="ECO:0000259" key="1">
    <source>
        <dbReference type="Pfam" id="PF08501"/>
    </source>
</evidence>
<dbReference type="InterPro" id="IPR036291">
    <property type="entry name" value="NAD(P)-bd_dom_sf"/>
</dbReference>
<gene>
    <name evidence="2" type="ORF">METZ01_LOCUS414310</name>
</gene>
<dbReference type="PANTHER" id="PTHR21089:SF1">
    <property type="entry name" value="BIFUNCTIONAL 3-DEHYDROQUINATE DEHYDRATASE_SHIKIMATE DEHYDROGENASE, CHLOROPLASTIC"/>
    <property type="match status" value="1"/>
</dbReference>
<dbReference type="Pfam" id="PF08501">
    <property type="entry name" value="Shikimate_dh_N"/>
    <property type="match status" value="1"/>
</dbReference>
<accession>A0A382WRI8</accession>
<reference evidence="2" key="1">
    <citation type="submission" date="2018-05" db="EMBL/GenBank/DDBJ databases">
        <authorList>
            <person name="Lanie J.A."/>
            <person name="Ng W.-L."/>
            <person name="Kazmierczak K.M."/>
            <person name="Andrzejewski T.M."/>
            <person name="Davidsen T.M."/>
            <person name="Wayne K.J."/>
            <person name="Tettelin H."/>
            <person name="Glass J.I."/>
            <person name="Rusch D."/>
            <person name="Podicherti R."/>
            <person name="Tsui H.-C.T."/>
            <person name="Winkler M.E."/>
        </authorList>
    </citation>
    <scope>NUCLEOTIDE SEQUENCE</scope>
</reference>
<dbReference type="GO" id="GO:0050661">
    <property type="term" value="F:NADP binding"/>
    <property type="evidence" value="ECO:0007669"/>
    <property type="project" value="TreeGrafter"/>
</dbReference>
<dbReference type="GO" id="GO:0005829">
    <property type="term" value="C:cytosol"/>
    <property type="evidence" value="ECO:0007669"/>
    <property type="project" value="TreeGrafter"/>
</dbReference>
<feature type="domain" description="Shikimate dehydrogenase substrate binding N-terminal" evidence="1">
    <location>
        <begin position="5"/>
        <end position="93"/>
    </location>
</feature>
<dbReference type="SUPFAM" id="SSF53223">
    <property type="entry name" value="Aminoacid dehydrogenase-like, N-terminal domain"/>
    <property type="match status" value="1"/>
</dbReference>
<dbReference type="SUPFAM" id="SSF51735">
    <property type="entry name" value="NAD(P)-binding Rossmann-fold domains"/>
    <property type="match status" value="1"/>
</dbReference>
<organism evidence="2">
    <name type="scientific">marine metagenome</name>
    <dbReference type="NCBI Taxonomy" id="408172"/>
    <lineage>
        <taxon>unclassified sequences</taxon>
        <taxon>metagenomes</taxon>
        <taxon>ecological metagenomes</taxon>
    </lineage>
</organism>
<feature type="non-terminal residue" evidence="2">
    <location>
        <position position="159"/>
    </location>
</feature>
<dbReference type="InterPro" id="IPR022893">
    <property type="entry name" value="Shikimate_DH_fam"/>
</dbReference>
<dbReference type="GO" id="GO:0019632">
    <property type="term" value="P:shikimate metabolic process"/>
    <property type="evidence" value="ECO:0007669"/>
    <property type="project" value="TreeGrafter"/>
</dbReference>
<name>A0A382WRI8_9ZZZZ</name>
<dbReference type="PANTHER" id="PTHR21089">
    <property type="entry name" value="SHIKIMATE DEHYDROGENASE"/>
    <property type="match status" value="1"/>
</dbReference>
<dbReference type="GO" id="GO:0009423">
    <property type="term" value="P:chorismate biosynthetic process"/>
    <property type="evidence" value="ECO:0007669"/>
    <property type="project" value="TreeGrafter"/>
</dbReference>
<dbReference type="GO" id="GO:0004764">
    <property type="term" value="F:shikimate 3-dehydrogenase (NADP+) activity"/>
    <property type="evidence" value="ECO:0007669"/>
    <property type="project" value="InterPro"/>
</dbReference>
<protein>
    <recommendedName>
        <fullName evidence="1">Shikimate dehydrogenase substrate binding N-terminal domain-containing protein</fullName>
    </recommendedName>
</protein>
<dbReference type="Gene3D" id="3.40.50.720">
    <property type="entry name" value="NAD(P)-binding Rossmann-like Domain"/>
    <property type="match status" value="1"/>
</dbReference>
<proteinExistence type="predicted"/>
<dbReference type="Gene3D" id="3.40.50.10860">
    <property type="entry name" value="Leucine Dehydrogenase, chain A, domain 1"/>
    <property type="match status" value="1"/>
</dbReference>
<dbReference type="AlphaFoldDB" id="A0A382WRI8"/>
<dbReference type="InterPro" id="IPR013708">
    <property type="entry name" value="Shikimate_DH-bd_N"/>
</dbReference>
<sequence>MSLAVLGFPIGHSISPAIHNAALFEMAKSDPRFAKWRYRRIEVEAERLSEVLPLLRKAGFRGLNLTIPHKVQALDLVVELSADARAIGAVNTLMASDDGWRGFNTDGYGLEQALREELEVDLEGSKVILLGAGGAARAAAAQCLLRGCRKLWIGNRSSH</sequence>
<dbReference type="InterPro" id="IPR046346">
    <property type="entry name" value="Aminoacid_DH-like_N_sf"/>
</dbReference>
<dbReference type="EMBL" id="UINC01161966">
    <property type="protein sequence ID" value="SVD61456.1"/>
    <property type="molecule type" value="Genomic_DNA"/>
</dbReference>